<dbReference type="RefSeq" id="WP_117971266.1">
    <property type="nucleotide sequence ID" value="NZ_QSFD01000010.1"/>
</dbReference>
<evidence type="ECO:0000259" key="1">
    <source>
        <dbReference type="Pfam" id="PF04471"/>
    </source>
</evidence>
<dbReference type="InterPro" id="IPR052906">
    <property type="entry name" value="Type_IV_Methyl-Rstrct_Enzyme"/>
</dbReference>
<dbReference type="InterPro" id="IPR011335">
    <property type="entry name" value="Restrct_endonuc-II-like"/>
</dbReference>
<dbReference type="Gene3D" id="3.40.50.300">
    <property type="entry name" value="P-loop containing nucleotide triphosphate hydrolases"/>
    <property type="match status" value="1"/>
</dbReference>
<dbReference type="GO" id="GO:0003677">
    <property type="term" value="F:DNA binding"/>
    <property type="evidence" value="ECO:0007669"/>
    <property type="project" value="InterPro"/>
</dbReference>
<dbReference type="Pfam" id="PF04471">
    <property type="entry name" value="Mrr_cat"/>
    <property type="match status" value="1"/>
</dbReference>
<evidence type="ECO:0000313" key="2">
    <source>
        <dbReference type="EMBL" id="RHA17265.1"/>
    </source>
</evidence>
<feature type="domain" description="Restriction endonuclease type IV Mrr" evidence="1">
    <location>
        <begin position="243"/>
        <end position="358"/>
    </location>
</feature>
<dbReference type="InterPro" id="IPR007560">
    <property type="entry name" value="Restrct_endonuc_IV_Mrr"/>
</dbReference>
<dbReference type="Proteomes" id="UP000284779">
    <property type="component" value="Unassembled WGS sequence"/>
</dbReference>
<sequence>MEIIRRDELQELLDVVRMKPYGKFLITGAAGSGKTFLLNIIGKILEEQGWEIWYETMEFSQMGNKIWKHPSDFTDVVCLVDGLDEAYRYKQQMVEHIKNARGCYICTARENKFDINFDYEIRLKPLTDKQILLFISDYLGARISSDSIVEGIFKELDKQNLTPRTIAEKLHTKLKGEGLNEYFLDFEKDIHQIYTYKGGVSLQHPEIVVPERKIIRVPDKIKNDIKVVTHSLVDKVALRPEILQEITPRQFEELVCELFERKGYNVQLTKQTRDGGKDLIVLNNSMLGDLVIYAECKKKAPKHPVNVGLVRQLYGTVEADRVTAGIMVTNSYFSKDARRFQQTIKSRMNLIDYSELMKQIMDCR</sequence>
<accession>A0A413R602</accession>
<proteinExistence type="predicted"/>
<reference evidence="2 3" key="1">
    <citation type="submission" date="2018-08" db="EMBL/GenBank/DDBJ databases">
        <title>A genome reference for cultivated species of the human gut microbiota.</title>
        <authorList>
            <person name="Zou Y."/>
            <person name="Xue W."/>
            <person name="Luo G."/>
        </authorList>
    </citation>
    <scope>NUCLEOTIDE SEQUENCE [LARGE SCALE GENOMIC DNA]</scope>
    <source>
        <strain evidence="2 3">AM44-11BH</strain>
    </source>
</reference>
<dbReference type="InterPro" id="IPR011856">
    <property type="entry name" value="tRNA_endonuc-like_dom_sf"/>
</dbReference>
<gene>
    <name evidence="2" type="ORF">DW944_10065</name>
</gene>
<dbReference type="PANTHER" id="PTHR30015">
    <property type="entry name" value="MRR RESTRICTION SYSTEM PROTEIN"/>
    <property type="match status" value="1"/>
</dbReference>
<evidence type="ECO:0000313" key="3">
    <source>
        <dbReference type="Proteomes" id="UP000284779"/>
    </source>
</evidence>
<name>A0A413R602_9FIRM</name>
<dbReference type="SUPFAM" id="SSF52540">
    <property type="entry name" value="P-loop containing nucleoside triphosphate hydrolases"/>
    <property type="match status" value="1"/>
</dbReference>
<dbReference type="GO" id="GO:0009307">
    <property type="term" value="P:DNA restriction-modification system"/>
    <property type="evidence" value="ECO:0007669"/>
    <property type="project" value="InterPro"/>
</dbReference>
<dbReference type="SUPFAM" id="SSF52980">
    <property type="entry name" value="Restriction endonuclease-like"/>
    <property type="match status" value="1"/>
</dbReference>
<dbReference type="PANTHER" id="PTHR30015:SF7">
    <property type="entry name" value="TYPE IV METHYL-DIRECTED RESTRICTION ENZYME ECOKMRR"/>
    <property type="match status" value="1"/>
</dbReference>
<dbReference type="EMBL" id="QSFD01000010">
    <property type="protein sequence ID" value="RHA17265.1"/>
    <property type="molecule type" value="Genomic_DNA"/>
</dbReference>
<dbReference type="AlphaFoldDB" id="A0A413R602"/>
<organism evidence="2 3">
    <name type="scientific">Eubacterium ventriosum</name>
    <dbReference type="NCBI Taxonomy" id="39496"/>
    <lineage>
        <taxon>Bacteria</taxon>
        <taxon>Bacillati</taxon>
        <taxon>Bacillota</taxon>
        <taxon>Clostridia</taxon>
        <taxon>Eubacteriales</taxon>
        <taxon>Eubacteriaceae</taxon>
        <taxon>Eubacterium</taxon>
    </lineage>
</organism>
<protein>
    <recommendedName>
        <fullName evidence="1">Restriction endonuclease type IV Mrr domain-containing protein</fullName>
    </recommendedName>
</protein>
<dbReference type="GO" id="GO:0015666">
    <property type="term" value="F:restriction endodeoxyribonuclease activity"/>
    <property type="evidence" value="ECO:0007669"/>
    <property type="project" value="TreeGrafter"/>
</dbReference>
<dbReference type="InterPro" id="IPR027417">
    <property type="entry name" value="P-loop_NTPase"/>
</dbReference>
<comment type="caution">
    <text evidence="2">The sequence shown here is derived from an EMBL/GenBank/DDBJ whole genome shotgun (WGS) entry which is preliminary data.</text>
</comment>
<keyword evidence="3" id="KW-1185">Reference proteome</keyword>
<dbReference type="Gene3D" id="3.40.1350.10">
    <property type="match status" value="1"/>
</dbReference>